<evidence type="ECO:0000313" key="3">
    <source>
        <dbReference type="Proteomes" id="UP000828390"/>
    </source>
</evidence>
<evidence type="ECO:0000313" key="2">
    <source>
        <dbReference type="EMBL" id="KAH3851227.1"/>
    </source>
</evidence>
<name>A0A9D4L3F6_DREPO</name>
<keyword evidence="3" id="KW-1185">Reference proteome</keyword>
<gene>
    <name evidence="2" type="ORF">DPMN_093706</name>
</gene>
<dbReference type="EMBL" id="JAIWYP010000003">
    <property type="protein sequence ID" value="KAH3851227.1"/>
    <property type="molecule type" value="Genomic_DNA"/>
</dbReference>
<dbReference type="Proteomes" id="UP000828390">
    <property type="component" value="Unassembled WGS sequence"/>
</dbReference>
<comment type="caution">
    <text evidence="2">The sequence shown here is derived from an EMBL/GenBank/DDBJ whole genome shotgun (WGS) entry which is preliminary data.</text>
</comment>
<proteinExistence type="predicted"/>
<feature type="compositionally biased region" description="Polar residues" evidence="1">
    <location>
        <begin position="34"/>
        <end position="45"/>
    </location>
</feature>
<reference evidence="2" key="2">
    <citation type="submission" date="2020-11" db="EMBL/GenBank/DDBJ databases">
        <authorList>
            <person name="McCartney M.A."/>
            <person name="Auch B."/>
            <person name="Kono T."/>
            <person name="Mallez S."/>
            <person name="Becker A."/>
            <person name="Gohl D.M."/>
            <person name="Silverstein K.A.T."/>
            <person name="Koren S."/>
            <person name="Bechman K.B."/>
            <person name="Herman A."/>
            <person name="Abrahante J.E."/>
            <person name="Garbe J."/>
        </authorList>
    </citation>
    <scope>NUCLEOTIDE SEQUENCE</scope>
    <source>
        <strain evidence="2">Duluth1</strain>
        <tissue evidence="2">Whole animal</tissue>
    </source>
</reference>
<dbReference type="AlphaFoldDB" id="A0A9D4L3F6"/>
<reference evidence="2" key="1">
    <citation type="journal article" date="2019" name="bioRxiv">
        <title>The Genome of the Zebra Mussel, Dreissena polymorpha: A Resource for Invasive Species Research.</title>
        <authorList>
            <person name="McCartney M.A."/>
            <person name="Auch B."/>
            <person name="Kono T."/>
            <person name="Mallez S."/>
            <person name="Zhang Y."/>
            <person name="Obille A."/>
            <person name="Becker A."/>
            <person name="Abrahante J.E."/>
            <person name="Garbe J."/>
            <person name="Badalamenti J.P."/>
            <person name="Herman A."/>
            <person name="Mangelson H."/>
            <person name="Liachko I."/>
            <person name="Sullivan S."/>
            <person name="Sone E.D."/>
            <person name="Koren S."/>
            <person name="Silverstein K.A.T."/>
            <person name="Beckman K.B."/>
            <person name="Gohl D.M."/>
        </authorList>
    </citation>
    <scope>NUCLEOTIDE SEQUENCE</scope>
    <source>
        <strain evidence="2">Duluth1</strain>
        <tissue evidence="2">Whole animal</tissue>
    </source>
</reference>
<evidence type="ECO:0000256" key="1">
    <source>
        <dbReference type="SAM" id="MobiDB-lite"/>
    </source>
</evidence>
<accession>A0A9D4L3F6</accession>
<organism evidence="2 3">
    <name type="scientific">Dreissena polymorpha</name>
    <name type="common">Zebra mussel</name>
    <name type="synonym">Mytilus polymorpha</name>
    <dbReference type="NCBI Taxonomy" id="45954"/>
    <lineage>
        <taxon>Eukaryota</taxon>
        <taxon>Metazoa</taxon>
        <taxon>Spiralia</taxon>
        <taxon>Lophotrochozoa</taxon>
        <taxon>Mollusca</taxon>
        <taxon>Bivalvia</taxon>
        <taxon>Autobranchia</taxon>
        <taxon>Heteroconchia</taxon>
        <taxon>Euheterodonta</taxon>
        <taxon>Imparidentia</taxon>
        <taxon>Neoheterodontei</taxon>
        <taxon>Myida</taxon>
        <taxon>Dreissenoidea</taxon>
        <taxon>Dreissenidae</taxon>
        <taxon>Dreissena</taxon>
    </lineage>
</organism>
<feature type="region of interest" description="Disordered" evidence="1">
    <location>
        <begin position="34"/>
        <end position="58"/>
    </location>
</feature>
<protein>
    <submittedName>
        <fullName evidence="2">Uncharacterized protein</fullName>
    </submittedName>
</protein>
<sequence>MFKSYESSEVLMKYPTEFTRYVLRKKPHVLSLSSSNPSTLENCRTTGEMPTKHKSTRRMTAAICEDPLKDVEHSKQLPIATFADEMAYITCKSCNHCGDVIVSAGNETRFDNGHCLSDDISAPVSKDLKDDKRLTVDMTA</sequence>